<proteinExistence type="predicted"/>
<dbReference type="Proteomes" id="UP001142610">
    <property type="component" value="Unassembled WGS sequence"/>
</dbReference>
<evidence type="ECO:0000313" key="1">
    <source>
        <dbReference type="EMBL" id="MCQ8185449.1"/>
    </source>
</evidence>
<dbReference type="AlphaFoldDB" id="A0A9X2L9B7"/>
<reference evidence="1" key="1">
    <citation type="submission" date="2022-07" db="EMBL/GenBank/DDBJ databases">
        <title>Parvularcula maris sp. nov., an algicidal bacterium isolated from seawater.</title>
        <authorList>
            <person name="Li F."/>
        </authorList>
    </citation>
    <scope>NUCLEOTIDE SEQUENCE</scope>
    <source>
        <strain evidence="1">BGMRC 0090</strain>
    </source>
</reference>
<keyword evidence="2" id="KW-1185">Reference proteome</keyword>
<evidence type="ECO:0000313" key="2">
    <source>
        <dbReference type="Proteomes" id="UP001142610"/>
    </source>
</evidence>
<sequence>MRMLFANNKLCEEALEEALRGLRETLRMPATAAVRPNPFGRAMPLLIDKGRSATVLRVF</sequence>
<comment type="caution">
    <text evidence="1">The sequence shown here is derived from an EMBL/GenBank/DDBJ whole genome shotgun (WGS) entry which is preliminary data.</text>
</comment>
<accession>A0A9X2L9B7</accession>
<name>A0A9X2L9B7_9PROT</name>
<dbReference type="RefSeq" id="WP_256619335.1">
    <property type="nucleotide sequence ID" value="NZ_JANIBC010000005.1"/>
</dbReference>
<organism evidence="1 2">
    <name type="scientific">Parvularcula maris</name>
    <dbReference type="NCBI Taxonomy" id="2965077"/>
    <lineage>
        <taxon>Bacteria</taxon>
        <taxon>Pseudomonadati</taxon>
        <taxon>Pseudomonadota</taxon>
        <taxon>Alphaproteobacteria</taxon>
        <taxon>Parvularculales</taxon>
        <taxon>Parvularculaceae</taxon>
        <taxon>Parvularcula</taxon>
    </lineage>
</organism>
<dbReference type="EMBL" id="JANIBC010000005">
    <property type="protein sequence ID" value="MCQ8185449.1"/>
    <property type="molecule type" value="Genomic_DNA"/>
</dbReference>
<protein>
    <submittedName>
        <fullName evidence="1">Uncharacterized protein</fullName>
    </submittedName>
</protein>
<gene>
    <name evidence="1" type="ORF">NOG11_08580</name>
</gene>